<evidence type="ECO:0000313" key="9">
    <source>
        <dbReference type="EMBL" id="AXJ01875.1"/>
    </source>
</evidence>
<comment type="similarity">
    <text evidence="7">Belongs to the TonB-dependent receptor family.</text>
</comment>
<dbReference type="InterPro" id="IPR008969">
    <property type="entry name" value="CarboxyPept-like_regulatory"/>
</dbReference>
<dbReference type="InterPro" id="IPR037066">
    <property type="entry name" value="Plug_dom_sf"/>
</dbReference>
<name>A0A345UN23_9BACT</name>
<dbReference type="Proteomes" id="UP000254808">
    <property type="component" value="Chromosome"/>
</dbReference>
<dbReference type="AlphaFoldDB" id="A0A345UN23"/>
<evidence type="ECO:0000313" key="10">
    <source>
        <dbReference type="Proteomes" id="UP000254808"/>
    </source>
</evidence>
<comment type="subcellular location">
    <subcellularLocation>
        <location evidence="1 7">Cell outer membrane</location>
        <topology evidence="1 7">Multi-pass membrane protein</topology>
    </subcellularLocation>
</comment>
<keyword evidence="2 7" id="KW-0813">Transport</keyword>
<keyword evidence="3 7" id="KW-1134">Transmembrane beta strand</keyword>
<dbReference type="EMBL" id="CP027806">
    <property type="protein sequence ID" value="AXJ01875.1"/>
    <property type="molecule type" value="Genomic_DNA"/>
</dbReference>
<evidence type="ECO:0000256" key="7">
    <source>
        <dbReference type="PROSITE-ProRule" id="PRU01360"/>
    </source>
</evidence>
<organism evidence="9 10">
    <name type="scientific">Cyclonatronum proteinivorum</name>
    <dbReference type="NCBI Taxonomy" id="1457365"/>
    <lineage>
        <taxon>Bacteria</taxon>
        <taxon>Pseudomonadati</taxon>
        <taxon>Balneolota</taxon>
        <taxon>Balneolia</taxon>
        <taxon>Balneolales</taxon>
        <taxon>Cyclonatronaceae</taxon>
        <taxon>Cyclonatronum</taxon>
    </lineage>
</organism>
<dbReference type="SUPFAM" id="SSF56935">
    <property type="entry name" value="Porins"/>
    <property type="match status" value="1"/>
</dbReference>
<dbReference type="InterPro" id="IPR023996">
    <property type="entry name" value="TonB-dep_OMP_SusC/RagA"/>
</dbReference>
<dbReference type="PROSITE" id="PS52016">
    <property type="entry name" value="TONB_DEPENDENT_REC_3"/>
    <property type="match status" value="1"/>
</dbReference>
<accession>A0A345UN23</accession>
<dbReference type="InterPro" id="IPR039426">
    <property type="entry name" value="TonB-dep_rcpt-like"/>
</dbReference>
<evidence type="ECO:0000256" key="5">
    <source>
        <dbReference type="ARBA" id="ARBA00023136"/>
    </source>
</evidence>
<dbReference type="KEGG" id="cprv:CYPRO_2633"/>
<gene>
    <name evidence="9" type="ORF">CYPRO_2633</name>
</gene>
<proteinExistence type="inferred from homology"/>
<reference evidence="9 10" key="1">
    <citation type="submission" date="2018-03" db="EMBL/GenBank/DDBJ databases">
        <title>Phenotypic and genomic properties of Cyclonatronum proteinivorum gen. nov., sp. nov., a haloalkaliphilic bacteroidete from soda lakes possessing Na+-translocating rhodopsin.</title>
        <authorList>
            <person name="Toshchakov S.V."/>
            <person name="Korzhenkov A."/>
            <person name="Samarov N.I."/>
            <person name="Kublanov I.V."/>
            <person name="Muntyan M.S."/>
            <person name="Sorokin D.Y."/>
        </authorList>
    </citation>
    <scope>NUCLEOTIDE SEQUENCE [LARGE SCALE GENOMIC DNA]</scope>
    <source>
        <strain evidence="9 10">Omega</strain>
    </source>
</reference>
<evidence type="ECO:0000256" key="2">
    <source>
        <dbReference type="ARBA" id="ARBA00022448"/>
    </source>
</evidence>
<dbReference type="GO" id="GO:0009279">
    <property type="term" value="C:cell outer membrane"/>
    <property type="evidence" value="ECO:0007669"/>
    <property type="project" value="UniProtKB-SubCell"/>
</dbReference>
<dbReference type="NCBIfam" id="TIGR04056">
    <property type="entry name" value="OMP_RagA_SusC"/>
    <property type="match status" value="1"/>
</dbReference>
<keyword evidence="5 7" id="KW-0472">Membrane</keyword>
<keyword evidence="4 7" id="KW-0812">Transmembrane</keyword>
<dbReference type="Gene3D" id="2.170.130.10">
    <property type="entry name" value="TonB-dependent receptor, plug domain"/>
    <property type="match status" value="1"/>
</dbReference>
<keyword evidence="10" id="KW-1185">Reference proteome</keyword>
<dbReference type="NCBIfam" id="TIGR04057">
    <property type="entry name" value="SusC_RagA_signa"/>
    <property type="match status" value="1"/>
</dbReference>
<keyword evidence="6 7" id="KW-0998">Cell outer membrane</keyword>
<dbReference type="Gene3D" id="2.40.170.20">
    <property type="entry name" value="TonB-dependent receptor, beta-barrel domain"/>
    <property type="match status" value="1"/>
</dbReference>
<dbReference type="OrthoDB" id="9768177at2"/>
<dbReference type="Pfam" id="PF13715">
    <property type="entry name" value="CarbopepD_reg_2"/>
    <property type="match status" value="1"/>
</dbReference>
<dbReference type="InterPro" id="IPR023997">
    <property type="entry name" value="TonB-dep_OMP_SusC/RagA_CS"/>
</dbReference>
<evidence type="ECO:0000256" key="1">
    <source>
        <dbReference type="ARBA" id="ARBA00004571"/>
    </source>
</evidence>
<dbReference type="Pfam" id="PF07715">
    <property type="entry name" value="Plug"/>
    <property type="match status" value="1"/>
</dbReference>
<evidence type="ECO:0000256" key="4">
    <source>
        <dbReference type="ARBA" id="ARBA00022692"/>
    </source>
</evidence>
<dbReference type="InterPro" id="IPR012910">
    <property type="entry name" value="Plug_dom"/>
</dbReference>
<dbReference type="InterPro" id="IPR036942">
    <property type="entry name" value="Beta-barrel_TonB_sf"/>
</dbReference>
<evidence type="ECO:0000256" key="3">
    <source>
        <dbReference type="ARBA" id="ARBA00022452"/>
    </source>
</evidence>
<feature type="domain" description="TonB-dependent receptor plug" evidence="8">
    <location>
        <begin position="252"/>
        <end position="365"/>
    </location>
</feature>
<dbReference type="SUPFAM" id="SSF49464">
    <property type="entry name" value="Carboxypeptidase regulatory domain-like"/>
    <property type="match status" value="1"/>
</dbReference>
<evidence type="ECO:0000259" key="8">
    <source>
        <dbReference type="Pfam" id="PF07715"/>
    </source>
</evidence>
<dbReference type="Gene3D" id="2.60.40.1120">
    <property type="entry name" value="Carboxypeptidase-like, regulatory domain"/>
    <property type="match status" value="1"/>
</dbReference>
<evidence type="ECO:0000256" key="6">
    <source>
        <dbReference type="ARBA" id="ARBA00023237"/>
    </source>
</evidence>
<sequence>MNHTMLLLSSIGKTATLRAVLVAVFMLMLALLPAFTPQAEAQLYQRVSNQLLTSVSGQNSAVANMLQSNISVSFRSTPVLEALEKVAKETGLQLNYNRSDIDTKQLVTGTYQQRSLEYVLDAVTSQSGLFYYVTESGQLVLLTAELPDTTGTLTGSIRDAETGEPLTGATIFIEGLNVGRAADIDGTFELANLPEGSYTARISFIGYQTKRREVTVTAGETRELHFQLTQDVAFLDDVVVTGYSVRQRSTPTGALSRIEGADIQQSLIQSPDQALQGRMTGVQVSHTSGQPGSGLLIRVRGRGSINASNSPIYIVDGVQVRTDFTSVVVEDNALTGINPNDIESIEVLKDASATALYGAQGANGVVLITTRQARRGQTQINISSQVGFNAQPEKIDVMDGPTWTDVMIQGFVNREVDRGRDEEQARQQAIDRFGDPATAPTYDWQDAISRSGALHNYSISASAGFDNTRIFLSGSYDFEQGAVNGSDFSTLRFRSNIDHSFNDRFTLATRLSASTSEANGVRTGSANILSPFHGGITQRPIDAIFTEDGDYNHNDIIRVNLVHLLDVNTREATTRQLRGSLTGIYRIQDNISFRSLWGVDYRTVRDRSYTSPLLPRYAATGGSLTERFRETVAFNTNQLIEYFQNFDEHDITVVAGVEYRENQYQSFAAAGEMFPNPLFQQLDLAAIESSISGRTTESKNAGAFTRVDYSYMQRYFVSGNMRYDGSSRFGENNRWGLFYSGALAWDIAQESFMERFTFIDQLKLRTSYGITGNSGISDFASRSLFGSGGTYEGATGLRPSGLGNDVLTWEEAETLDLGFELSLFEGRVFADVNRYRTNNRNLLLNAFLPTDSGFSSIARNAGVVRNTGWEIELGGRVINARDFNWTSAFNITFQENEVIELVDGLDILGSSVRVGFPLDIIWGNKFIGINPADGRVMWEDEDGHVTYRRTSADQQQIGSFSPDFFGGFVNTFRYRNFQLYTFFQYEHGRDAFNQTIGRRMHSVSSERGLHARVARDAWQQPGDMTYLPRHYNSSAFPGSSSHNTNSVYINDASYIRLKEVRLDYQVPSQFLERVSLSRANVFVQGRNLLTWTNYMFGDPEFVGQGTGVYPQSRQITAGVNLQF</sequence>
<protein>
    <submittedName>
        <fullName evidence="9">TonB-linked outer membrane protein, SusC/RagA family</fullName>
    </submittedName>
</protein>